<protein>
    <submittedName>
        <fullName evidence="10">ABC transporter ATP-binding protein</fullName>
    </submittedName>
</protein>
<dbReference type="InterPro" id="IPR015853">
    <property type="entry name" value="ABC_transpr_FbpC"/>
</dbReference>
<evidence type="ECO:0000256" key="1">
    <source>
        <dbReference type="ARBA" id="ARBA00022448"/>
    </source>
</evidence>
<keyword evidence="7" id="KW-0406">Ion transport</keyword>
<dbReference type="PROSITE" id="PS00211">
    <property type="entry name" value="ABC_TRANSPORTER_1"/>
    <property type="match status" value="1"/>
</dbReference>
<sequence length="328" mass="37179">MTASFITVNHTSKSFHNDTIFNDLSFTLSKGEILSIVGPSGSGKTTLLRCLAGLEPFTEGTFIIDQQEVTNLDANKRPVSLVFQHPLLFPHMTIAENVAYGLSFQRIKKKERMRRAQELINQVGLTGYEKKFPYELSGGQQQRVSLARSLAISPQLLLLDEPFSSLDVRLRGEMRAWVRQLLKDQAITAVFVTHDREEAMEMGDYVGVFENGQFQQIGEPEHVYHVPANAFVADFFGDHLIVDKETYIPVQSLFLSKSTPHQTEWVWKGTMKNKVHIHGHSLYQIFIADVNQQVTVSSSLGLQWDETVYVSAHPDTVHTFTNLKQRNE</sequence>
<dbReference type="SMART" id="SM00382">
    <property type="entry name" value="AAA"/>
    <property type="match status" value="1"/>
</dbReference>
<evidence type="ECO:0000256" key="4">
    <source>
        <dbReference type="ARBA" id="ARBA00022741"/>
    </source>
</evidence>
<evidence type="ECO:0000256" key="6">
    <source>
        <dbReference type="ARBA" id="ARBA00023004"/>
    </source>
</evidence>
<evidence type="ECO:0000256" key="7">
    <source>
        <dbReference type="ARBA" id="ARBA00023065"/>
    </source>
</evidence>
<accession>A0ABY8UZB5</accession>
<reference evidence="10 11" key="1">
    <citation type="submission" date="2023-05" db="EMBL/GenBank/DDBJ databases">
        <title>Comparative genomics reveals the evidence of polycyclic aromatic hydrocarbons degradation in moderately halophilic genus Pontibacillus.</title>
        <authorList>
            <person name="Yang H."/>
            <person name="Qian Z."/>
        </authorList>
    </citation>
    <scope>NUCLEOTIDE SEQUENCE [LARGE SCALE GENOMIC DNA]</scope>
    <source>
        <strain evidence="11">HN14</strain>
    </source>
</reference>
<keyword evidence="3" id="KW-0410">Iron transport</keyword>
<dbReference type="PANTHER" id="PTHR42781">
    <property type="entry name" value="SPERMIDINE/PUTRESCINE IMPORT ATP-BINDING PROTEIN POTA"/>
    <property type="match status" value="1"/>
</dbReference>
<proteinExistence type="predicted"/>
<keyword evidence="1" id="KW-0813">Transport</keyword>
<keyword evidence="4" id="KW-0547">Nucleotide-binding</keyword>
<dbReference type="GO" id="GO:0005524">
    <property type="term" value="F:ATP binding"/>
    <property type="evidence" value="ECO:0007669"/>
    <property type="project" value="UniProtKB-KW"/>
</dbReference>
<feature type="domain" description="ABC transporter" evidence="9">
    <location>
        <begin position="6"/>
        <end position="236"/>
    </location>
</feature>
<dbReference type="InterPro" id="IPR003593">
    <property type="entry name" value="AAA+_ATPase"/>
</dbReference>
<dbReference type="Proteomes" id="UP001236652">
    <property type="component" value="Chromosome"/>
</dbReference>
<dbReference type="PANTHER" id="PTHR42781:SF4">
    <property type="entry name" value="SPERMIDINE_PUTRESCINE IMPORT ATP-BINDING PROTEIN POTA"/>
    <property type="match status" value="1"/>
</dbReference>
<dbReference type="Gene3D" id="3.40.50.300">
    <property type="entry name" value="P-loop containing nucleotide triphosphate hydrolases"/>
    <property type="match status" value="1"/>
</dbReference>
<gene>
    <name evidence="10" type="ORF">QNI29_01225</name>
</gene>
<dbReference type="InterPro" id="IPR017871">
    <property type="entry name" value="ABC_transporter-like_CS"/>
</dbReference>
<keyword evidence="6" id="KW-0408">Iron</keyword>
<evidence type="ECO:0000259" key="9">
    <source>
        <dbReference type="PROSITE" id="PS50893"/>
    </source>
</evidence>
<organism evidence="10 11">
    <name type="scientific">Pontibacillus chungwhensis</name>
    <dbReference type="NCBI Taxonomy" id="265426"/>
    <lineage>
        <taxon>Bacteria</taxon>
        <taxon>Bacillati</taxon>
        <taxon>Bacillota</taxon>
        <taxon>Bacilli</taxon>
        <taxon>Bacillales</taxon>
        <taxon>Bacillaceae</taxon>
        <taxon>Pontibacillus</taxon>
    </lineage>
</organism>
<keyword evidence="5 10" id="KW-0067">ATP-binding</keyword>
<dbReference type="EMBL" id="CP126446">
    <property type="protein sequence ID" value="WIF98337.1"/>
    <property type="molecule type" value="Genomic_DNA"/>
</dbReference>
<evidence type="ECO:0000313" key="10">
    <source>
        <dbReference type="EMBL" id="WIF98337.1"/>
    </source>
</evidence>
<dbReference type="PROSITE" id="PS50893">
    <property type="entry name" value="ABC_TRANSPORTER_2"/>
    <property type="match status" value="1"/>
</dbReference>
<evidence type="ECO:0000256" key="8">
    <source>
        <dbReference type="ARBA" id="ARBA00023136"/>
    </source>
</evidence>
<dbReference type="CDD" id="cd03259">
    <property type="entry name" value="ABC_Carb_Solutes_like"/>
    <property type="match status" value="1"/>
</dbReference>
<evidence type="ECO:0000256" key="2">
    <source>
        <dbReference type="ARBA" id="ARBA00022475"/>
    </source>
</evidence>
<evidence type="ECO:0000256" key="5">
    <source>
        <dbReference type="ARBA" id="ARBA00022840"/>
    </source>
</evidence>
<dbReference type="SUPFAM" id="SSF52540">
    <property type="entry name" value="P-loop containing nucleoside triphosphate hydrolases"/>
    <property type="match status" value="1"/>
</dbReference>
<dbReference type="InterPro" id="IPR027417">
    <property type="entry name" value="P-loop_NTPase"/>
</dbReference>
<keyword evidence="8" id="KW-0472">Membrane</keyword>
<dbReference type="Pfam" id="PF00005">
    <property type="entry name" value="ABC_tran"/>
    <property type="match status" value="1"/>
</dbReference>
<keyword evidence="11" id="KW-1185">Reference proteome</keyword>
<dbReference type="RefSeq" id="WP_231419605.1">
    <property type="nucleotide sequence ID" value="NZ_CP126446.1"/>
</dbReference>
<dbReference type="InterPro" id="IPR050093">
    <property type="entry name" value="ABC_SmlMolc_Importer"/>
</dbReference>
<keyword evidence="2" id="KW-1003">Cell membrane</keyword>
<evidence type="ECO:0000256" key="3">
    <source>
        <dbReference type="ARBA" id="ARBA00022496"/>
    </source>
</evidence>
<evidence type="ECO:0000313" key="11">
    <source>
        <dbReference type="Proteomes" id="UP001236652"/>
    </source>
</evidence>
<name>A0ABY8UZB5_9BACI</name>
<dbReference type="InterPro" id="IPR003439">
    <property type="entry name" value="ABC_transporter-like_ATP-bd"/>
</dbReference>